<dbReference type="InterPro" id="IPR035979">
    <property type="entry name" value="RBD_domain_sf"/>
</dbReference>
<comment type="caution">
    <text evidence="15">The sequence shown here is derived from an EMBL/GenBank/DDBJ whole genome shotgun (WGS) entry which is preliminary data.</text>
</comment>
<feature type="transmembrane region" description="Helical" evidence="13">
    <location>
        <begin position="446"/>
        <end position="466"/>
    </location>
</feature>
<evidence type="ECO:0000256" key="12">
    <source>
        <dbReference type="SAM" id="MobiDB-lite"/>
    </source>
</evidence>
<evidence type="ECO:0000256" key="13">
    <source>
        <dbReference type="SAM" id="Phobius"/>
    </source>
</evidence>
<dbReference type="InterPro" id="IPR013980">
    <property type="entry name" value="MANSC_dom"/>
</dbReference>
<evidence type="ECO:0000256" key="7">
    <source>
        <dbReference type="ARBA" id="ARBA00022884"/>
    </source>
</evidence>
<organism evidence="15 16">
    <name type="scientific">Adineta ricciae</name>
    <name type="common">Rotifer</name>
    <dbReference type="NCBI Taxonomy" id="249248"/>
    <lineage>
        <taxon>Eukaryota</taxon>
        <taxon>Metazoa</taxon>
        <taxon>Spiralia</taxon>
        <taxon>Gnathifera</taxon>
        <taxon>Rotifera</taxon>
        <taxon>Eurotatoria</taxon>
        <taxon>Bdelloidea</taxon>
        <taxon>Adinetida</taxon>
        <taxon>Adinetidae</taxon>
        <taxon>Adineta</taxon>
    </lineage>
</organism>
<keyword evidence="4" id="KW-0507">mRNA processing</keyword>
<dbReference type="AlphaFoldDB" id="A0A814MSI1"/>
<evidence type="ECO:0000256" key="1">
    <source>
        <dbReference type="ARBA" id="ARBA00004370"/>
    </source>
</evidence>
<keyword evidence="13" id="KW-1133">Transmembrane helix</keyword>
<name>A0A814MSI1_ADIRI</name>
<dbReference type="SUPFAM" id="SSF54928">
    <property type="entry name" value="RNA-binding domain, RBD"/>
    <property type="match status" value="1"/>
</dbReference>
<dbReference type="GO" id="GO:0005654">
    <property type="term" value="C:nucleoplasm"/>
    <property type="evidence" value="ECO:0007669"/>
    <property type="project" value="TreeGrafter"/>
</dbReference>
<evidence type="ECO:0000256" key="8">
    <source>
        <dbReference type="ARBA" id="ARBA00023136"/>
    </source>
</evidence>
<feature type="compositionally biased region" description="Basic residues" evidence="12">
    <location>
        <begin position="263"/>
        <end position="275"/>
    </location>
</feature>
<dbReference type="EMBL" id="CAJNOJ010000090">
    <property type="protein sequence ID" value="CAF1082159.1"/>
    <property type="molecule type" value="Genomic_DNA"/>
</dbReference>
<proteinExistence type="inferred from homology"/>
<accession>A0A814MSI1</accession>
<dbReference type="Proteomes" id="UP000663852">
    <property type="component" value="Unassembled WGS sequence"/>
</dbReference>
<evidence type="ECO:0000256" key="10">
    <source>
        <dbReference type="ARBA" id="ARBA00023187"/>
    </source>
</evidence>
<dbReference type="InterPro" id="IPR039599">
    <property type="entry name" value="RBM48"/>
</dbReference>
<evidence type="ECO:0000313" key="16">
    <source>
        <dbReference type="Proteomes" id="UP000663852"/>
    </source>
</evidence>
<keyword evidence="6" id="KW-0732">Signal</keyword>
<dbReference type="CDD" id="cd12442">
    <property type="entry name" value="RRM_RBM48"/>
    <property type="match status" value="1"/>
</dbReference>
<evidence type="ECO:0000256" key="2">
    <source>
        <dbReference type="ARBA" id="ARBA00006938"/>
    </source>
</evidence>
<dbReference type="SMART" id="SM00765">
    <property type="entry name" value="MANEC"/>
    <property type="match status" value="1"/>
</dbReference>
<evidence type="ECO:0000259" key="14">
    <source>
        <dbReference type="SMART" id="SM00765"/>
    </source>
</evidence>
<comment type="similarity">
    <text evidence="2">Belongs to the RBM48 family.</text>
</comment>
<keyword evidence="9" id="KW-0325">Glycoprotein</keyword>
<keyword evidence="8 13" id="KW-0472">Membrane</keyword>
<sequence>MLQAHDHHIRGDVCMTRPPYRDGKKPRAVKVYTIAQESKYLLVQNIPSIAGAGEQLVPHFSQYGAIEQYWKLDGYERKDPQEGEQFLDTMLIKYVQISHARVAKCRLDDLNFMGSNLHVCYAPECETLDDLKEKIQERKTIVRRKSELNKFVWRKPSAMASSSQSVKPTTNDIRLKMREIVQKSNLIPIALQQEMKIAILVLLLLISPIELRRHEDEDDDDNYELSDLLKERFNQYQHRGKPSVDQEETNTNDDGDDQYYSSSHRRTKTHPSRKKVLPDNVFDNEDASADDVTTRITSSADKVTKPTTNNKHDMSDSSVCTDKYDIKSEQLVKVKELTSGARMIRYTLVDKRKLSMGVTVKDECMSNCCAEKSCDLAMLSEQPTHNGYKCYLFACNGSCVLASHQDYTVMTLKTNSVQTKQESVTTTSTSASNVPRKSSFFRETSVIIFLVFGLVSTIILFVLLFLNCRRTRRHAMKFKNYSIDEDYLINGLYL</sequence>
<comment type="function">
    <text evidence="11">As a component of the minor spliceosome, involved in the splicing of U12-type introns in pre-mRNAs.</text>
</comment>
<dbReference type="PANTHER" id="PTHR20957:SF0">
    <property type="entry name" value="RNA-BINDING PROTEIN 48"/>
    <property type="match status" value="1"/>
</dbReference>
<evidence type="ECO:0000256" key="5">
    <source>
        <dbReference type="ARBA" id="ARBA00022728"/>
    </source>
</evidence>
<dbReference type="InterPro" id="IPR034264">
    <property type="entry name" value="RBM48_RRM"/>
</dbReference>
<feature type="compositionally biased region" description="Acidic residues" evidence="12">
    <location>
        <begin position="245"/>
        <end position="257"/>
    </location>
</feature>
<evidence type="ECO:0000256" key="9">
    <source>
        <dbReference type="ARBA" id="ARBA00023180"/>
    </source>
</evidence>
<dbReference type="OrthoDB" id="78358at2759"/>
<dbReference type="GO" id="GO:0006397">
    <property type="term" value="P:mRNA processing"/>
    <property type="evidence" value="ECO:0007669"/>
    <property type="project" value="UniProtKB-KW"/>
</dbReference>
<protein>
    <recommendedName>
        <fullName evidence="3">RNA-binding protein 48</fullName>
    </recommendedName>
</protein>
<gene>
    <name evidence="15" type="ORF">EDS130_LOCUS19028</name>
</gene>
<feature type="region of interest" description="Disordered" evidence="12">
    <location>
        <begin position="235"/>
        <end position="278"/>
    </location>
</feature>
<evidence type="ECO:0000256" key="11">
    <source>
        <dbReference type="ARBA" id="ARBA00035004"/>
    </source>
</evidence>
<evidence type="ECO:0000256" key="3">
    <source>
        <dbReference type="ARBA" id="ARBA00015189"/>
    </source>
</evidence>
<dbReference type="InterPro" id="IPR011106">
    <property type="entry name" value="MANSC_N"/>
</dbReference>
<dbReference type="PANTHER" id="PTHR20957">
    <property type="entry name" value="RNA-BINDING PROTEIN 48"/>
    <property type="match status" value="1"/>
</dbReference>
<evidence type="ECO:0000256" key="4">
    <source>
        <dbReference type="ARBA" id="ARBA00022664"/>
    </source>
</evidence>
<dbReference type="GO" id="GO:0016020">
    <property type="term" value="C:membrane"/>
    <property type="evidence" value="ECO:0007669"/>
    <property type="project" value="UniProtKB-SubCell"/>
</dbReference>
<dbReference type="GO" id="GO:0003723">
    <property type="term" value="F:RNA binding"/>
    <property type="evidence" value="ECO:0007669"/>
    <property type="project" value="UniProtKB-KW"/>
</dbReference>
<dbReference type="GO" id="GO:0005681">
    <property type="term" value="C:spliceosomal complex"/>
    <property type="evidence" value="ECO:0007669"/>
    <property type="project" value="UniProtKB-KW"/>
</dbReference>
<dbReference type="GO" id="GO:0008380">
    <property type="term" value="P:RNA splicing"/>
    <property type="evidence" value="ECO:0007669"/>
    <property type="project" value="UniProtKB-KW"/>
</dbReference>
<keyword evidence="7" id="KW-0694">RNA-binding</keyword>
<evidence type="ECO:0000256" key="6">
    <source>
        <dbReference type="ARBA" id="ARBA00022729"/>
    </source>
</evidence>
<keyword evidence="5" id="KW-0747">Spliceosome</keyword>
<feature type="domain" description="Seven cysteines N-terminal" evidence="14">
    <location>
        <begin position="315"/>
        <end position="410"/>
    </location>
</feature>
<reference evidence="15" key="1">
    <citation type="submission" date="2021-02" db="EMBL/GenBank/DDBJ databases">
        <authorList>
            <person name="Nowell W R."/>
        </authorList>
    </citation>
    <scope>NUCLEOTIDE SEQUENCE</scope>
</reference>
<keyword evidence="10" id="KW-0508">mRNA splicing</keyword>
<comment type="subcellular location">
    <subcellularLocation>
        <location evidence="1">Membrane</location>
    </subcellularLocation>
</comment>
<dbReference type="Pfam" id="PF07502">
    <property type="entry name" value="MANEC"/>
    <property type="match status" value="1"/>
</dbReference>
<keyword evidence="13" id="KW-0812">Transmembrane</keyword>
<evidence type="ECO:0000313" key="15">
    <source>
        <dbReference type="EMBL" id="CAF1082159.1"/>
    </source>
</evidence>